<reference evidence="2" key="1">
    <citation type="submission" date="2022-08" db="EMBL/GenBank/DDBJ databases">
        <title>Chelativorans sichuanense sp. nov., a paraffin oil-degrading bacterium isolated from a mixture of oil-based drill cuttings and paddy soil.</title>
        <authorList>
            <person name="Yu J."/>
            <person name="Liu H."/>
            <person name="Chen Q."/>
        </authorList>
    </citation>
    <scope>NUCLEOTIDE SEQUENCE</scope>
    <source>
        <strain evidence="2">SCAU 2101</strain>
    </source>
</reference>
<keyword evidence="1" id="KW-0812">Transmembrane</keyword>
<gene>
    <name evidence="2" type="ORF">NYR54_14045</name>
</gene>
<protein>
    <submittedName>
        <fullName evidence="2">Uncharacterized protein</fullName>
    </submittedName>
</protein>
<dbReference type="Proteomes" id="UP001149009">
    <property type="component" value="Unassembled WGS sequence"/>
</dbReference>
<sequence>MLVLMKTLHLFGLMQGAAGGMAGAMVAVQAKRAGGPPPPALIALRQTFALVTLIGVLLLWATGLWMWLVDYGGAMLGTAFALKILAAFIILAVVIAARVAMARTPPGSPPPGWLQRAGPLSGLLTYVTVALAVYVFR</sequence>
<dbReference type="AlphaFoldDB" id="A0A9X3B797"/>
<keyword evidence="1" id="KW-0472">Membrane</keyword>
<dbReference type="EMBL" id="JAODNV010000015">
    <property type="protein sequence ID" value="MCT8991402.1"/>
    <property type="molecule type" value="Genomic_DNA"/>
</dbReference>
<dbReference type="RefSeq" id="WP_261516326.1">
    <property type="nucleotide sequence ID" value="NZ_JAODNV010000015.1"/>
</dbReference>
<feature type="transmembrane region" description="Helical" evidence="1">
    <location>
        <begin position="46"/>
        <end position="68"/>
    </location>
</feature>
<proteinExistence type="predicted"/>
<evidence type="ECO:0000313" key="3">
    <source>
        <dbReference type="Proteomes" id="UP001149009"/>
    </source>
</evidence>
<organism evidence="2 3">
    <name type="scientific">Chelativorans petroleitrophicus</name>
    <dbReference type="NCBI Taxonomy" id="2975484"/>
    <lineage>
        <taxon>Bacteria</taxon>
        <taxon>Pseudomonadati</taxon>
        <taxon>Pseudomonadota</taxon>
        <taxon>Alphaproteobacteria</taxon>
        <taxon>Hyphomicrobiales</taxon>
        <taxon>Phyllobacteriaceae</taxon>
        <taxon>Chelativorans</taxon>
    </lineage>
</organism>
<evidence type="ECO:0000256" key="1">
    <source>
        <dbReference type="SAM" id="Phobius"/>
    </source>
</evidence>
<comment type="caution">
    <text evidence="2">The sequence shown here is derived from an EMBL/GenBank/DDBJ whole genome shotgun (WGS) entry which is preliminary data.</text>
</comment>
<feature type="transmembrane region" description="Helical" evidence="1">
    <location>
        <begin position="80"/>
        <end position="101"/>
    </location>
</feature>
<keyword evidence="3" id="KW-1185">Reference proteome</keyword>
<name>A0A9X3B797_9HYPH</name>
<keyword evidence="1" id="KW-1133">Transmembrane helix</keyword>
<feature type="transmembrane region" description="Helical" evidence="1">
    <location>
        <begin position="113"/>
        <end position="136"/>
    </location>
</feature>
<evidence type="ECO:0000313" key="2">
    <source>
        <dbReference type="EMBL" id="MCT8991402.1"/>
    </source>
</evidence>
<accession>A0A9X3B797</accession>